<name>A0A2J6PZY3_9HELO</name>
<dbReference type="OrthoDB" id="1915375at2759"/>
<reference evidence="2 3" key="1">
    <citation type="submission" date="2016-05" db="EMBL/GenBank/DDBJ databases">
        <title>A degradative enzymes factory behind the ericoid mycorrhizal symbiosis.</title>
        <authorList>
            <consortium name="DOE Joint Genome Institute"/>
            <person name="Martino E."/>
            <person name="Morin E."/>
            <person name="Grelet G."/>
            <person name="Kuo A."/>
            <person name="Kohler A."/>
            <person name="Daghino S."/>
            <person name="Barry K."/>
            <person name="Choi C."/>
            <person name="Cichocki N."/>
            <person name="Clum A."/>
            <person name="Copeland A."/>
            <person name="Hainaut M."/>
            <person name="Haridas S."/>
            <person name="Labutti K."/>
            <person name="Lindquist E."/>
            <person name="Lipzen A."/>
            <person name="Khouja H.-R."/>
            <person name="Murat C."/>
            <person name="Ohm R."/>
            <person name="Olson A."/>
            <person name="Spatafora J."/>
            <person name="Veneault-Fourrey C."/>
            <person name="Henrissat B."/>
            <person name="Grigoriev I."/>
            <person name="Martin F."/>
            <person name="Perotto S."/>
        </authorList>
    </citation>
    <scope>NUCLEOTIDE SEQUENCE [LARGE SCALE GENOMIC DNA]</scope>
    <source>
        <strain evidence="2 3">UAMH 7357</strain>
    </source>
</reference>
<organism evidence="2 3">
    <name type="scientific">Hyaloscypha hepaticicola</name>
    <dbReference type="NCBI Taxonomy" id="2082293"/>
    <lineage>
        <taxon>Eukaryota</taxon>
        <taxon>Fungi</taxon>
        <taxon>Dikarya</taxon>
        <taxon>Ascomycota</taxon>
        <taxon>Pezizomycotina</taxon>
        <taxon>Leotiomycetes</taxon>
        <taxon>Helotiales</taxon>
        <taxon>Hyaloscyphaceae</taxon>
        <taxon>Hyaloscypha</taxon>
    </lineage>
</organism>
<keyword evidence="3" id="KW-1185">Reference proteome</keyword>
<dbReference type="Proteomes" id="UP000235672">
    <property type="component" value="Unassembled WGS sequence"/>
</dbReference>
<feature type="region of interest" description="Disordered" evidence="1">
    <location>
        <begin position="1"/>
        <end position="23"/>
    </location>
</feature>
<evidence type="ECO:0000313" key="3">
    <source>
        <dbReference type="Proteomes" id="UP000235672"/>
    </source>
</evidence>
<dbReference type="EMBL" id="KZ613489">
    <property type="protein sequence ID" value="PMD19486.1"/>
    <property type="molecule type" value="Genomic_DNA"/>
</dbReference>
<protein>
    <submittedName>
        <fullName evidence="2">Uncharacterized protein</fullName>
    </submittedName>
</protein>
<accession>A0A2J6PZY3</accession>
<dbReference type="AlphaFoldDB" id="A0A2J6PZY3"/>
<sequence length="370" mass="41572">MVRSKWEQNDNIGLPGSQKPLKKNSSDICGLAPKMFIIHHIITSCPKSHPACPLPNAYVLESLPVLLSCSLVIFHAAHLPLLHNSYMPIPDSLATCSLSLWYRFGLVGRLVKAMHLDVLVSCQKLVLGQMVMVGGKWTYADCAMLTRPIEREIVSLVVTIWVGKYHGTDEAGKAYASCLIVLRLKLFCMNYRMVRLVLKSLNVNGRMVVTLEGNFLKVFFVSAMLWPCVRALPCPPCMPEHHILPYRPCAILMQGALRIQLSPAFVKSYLNSVKSYLNSVKTYIYRVKSYLGRAKAQNLTSVLTATPDSYEVQRDGSHQSRNSLTHTKRKNLALGEGPKIKLDHEEGNFSTVFTAFNFALYLWKRYLVVA</sequence>
<evidence type="ECO:0000256" key="1">
    <source>
        <dbReference type="SAM" id="MobiDB-lite"/>
    </source>
</evidence>
<evidence type="ECO:0000313" key="2">
    <source>
        <dbReference type="EMBL" id="PMD19486.1"/>
    </source>
</evidence>
<proteinExistence type="predicted"/>
<gene>
    <name evidence="2" type="ORF">NA56DRAFT_750575</name>
</gene>